<proteinExistence type="predicted"/>
<feature type="signal peptide" evidence="1">
    <location>
        <begin position="1"/>
        <end position="19"/>
    </location>
</feature>
<dbReference type="SMART" id="SM00867">
    <property type="entry name" value="YceI"/>
    <property type="match status" value="1"/>
</dbReference>
<dbReference type="SUPFAM" id="SSF101874">
    <property type="entry name" value="YceI-like"/>
    <property type="match status" value="1"/>
</dbReference>
<evidence type="ECO:0000259" key="2">
    <source>
        <dbReference type="SMART" id="SM00867"/>
    </source>
</evidence>
<dbReference type="PROSITE" id="PS51257">
    <property type="entry name" value="PROKAR_LIPOPROTEIN"/>
    <property type="match status" value="1"/>
</dbReference>
<dbReference type="Gene3D" id="2.40.128.110">
    <property type="entry name" value="Lipid/polyisoprenoid-binding, YceI-like"/>
    <property type="match status" value="1"/>
</dbReference>
<gene>
    <name evidence="3" type="ORF">ACFO3O_13300</name>
</gene>
<evidence type="ECO:0000313" key="3">
    <source>
        <dbReference type="EMBL" id="MFC4634891.1"/>
    </source>
</evidence>
<keyword evidence="4" id="KW-1185">Reference proteome</keyword>
<comment type="caution">
    <text evidence="3">The sequence shown here is derived from an EMBL/GenBank/DDBJ whole genome shotgun (WGS) entry which is preliminary data.</text>
</comment>
<sequence>MKKLLVNTCMITALLIGTAACKNDTKNETDATNAKEVATPEAQATTYTVDTAASMITWQGSKPAGTHTGTINLQSGAVQVAGDAITGSFVIDMNSITNTDLEGDSKASLEAHLKGTAEGKEDHFFNVAEHPTASFEVTGVTENAGVKTMQGNLTIKGITKNIEFPVTYAIEGDMMTLSSKTFTIDRTQWGIEFMSKSILDDLKDGFISDDMEITISLKAKKA</sequence>
<dbReference type="InterPro" id="IPR036761">
    <property type="entry name" value="TTHA0802/YceI-like_sf"/>
</dbReference>
<feature type="chain" id="PRO_5046713461" evidence="1">
    <location>
        <begin position="20"/>
        <end position="222"/>
    </location>
</feature>
<dbReference type="PANTHER" id="PTHR34406:SF1">
    <property type="entry name" value="PROTEIN YCEI"/>
    <property type="match status" value="1"/>
</dbReference>
<dbReference type="Proteomes" id="UP001596043">
    <property type="component" value="Unassembled WGS sequence"/>
</dbReference>
<accession>A0ABV9HZW0</accession>
<dbReference type="RefSeq" id="WP_379979595.1">
    <property type="nucleotide sequence ID" value="NZ_JBHSFV010000008.1"/>
</dbReference>
<reference evidence="4" key="1">
    <citation type="journal article" date="2019" name="Int. J. Syst. Evol. Microbiol.">
        <title>The Global Catalogue of Microorganisms (GCM) 10K type strain sequencing project: providing services to taxonomists for standard genome sequencing and annotation.</title>
        <authorList>
            <consortium name="The Broad Institute Genomics Platform"/>
            <consortium name="The Broad Institute Genome Sequencing Center for Infectious Disease"/>
            <person name="Wu L."/>
            <person name="Ma J."/>
        </authorList>
    </citation>
    <scope>NUCLEOTIDE SEQUENCE [LARGE SCALE GENOMIC DNA]</scope>
    <source>
        <strain evidence="4">YJ-61-S</strain>
    </source>
</reference>
<protein>
    <submittedName>
        <fullName evidence="3">YceI family protein</fullName>
    </submittedName>
</protein>
<name>A0ABV9HZW0_9FLAO</name>
<dbReference type="PANTHER" id="PTHR34406">
    <property type="entry name" value="PROTEIN YCEI"/>
    <property type="match status" value="1"/>
</dbReference>
<organism evidence="3 4">
    <name type="scientific">Dokdonia ponticola</name>
    <dbReference type="NCBI Taxonomy" id="2041041"/>
    <lineage>
        <taxon>Bacteria</taxon>
        <taxon>Pseudomonadati</taxon>
        <taxon>Bacteroidota</taxon>
        <taxon>Flavobacteriia</taxon>
        <taxon>Flavobacteriales</taxon>
        <taxon>Flavobacteriaceae</taxon>
        <taxon>Dokdonia</taxon>
    </lineage>
</organism>
<evidence type="ECO:0000313" key="4">
    <source>
        <dbReference type="Proteomes" id="UP001596043"/>
    </source>
</evidence>
<feature type="domain" description="Lipid/polyisoprenoid-binding YceI-like" evidence="2">
    <location>
        <begin position="46"/>
        <end position="220"/>
    </location>
</feature>
<dbReference type="InterPro" id="IPR007372">
    <property type="entry name" value="Lipid/polyisoprenoid-bd_YceI"/>
</dbReference>
<evidence type="ECO:0000256" key="1">
    <source>
        <dbReference type="SAM" id="SignalP"/>
    </source>
</evidence>
<keyword evidence="1" id="KW-0732">Signal</keyword>
<dbReference type="EMBL" id="JBHSFV010000008">
    <property type="protein sequence ID" value="MFC4634891.1"/>
    <property type="molecule type" value="Genomic_DNA"/>
</dbReference>
<dbReference type="Pfam" id="PF04264">
    <property type="entry name" value="YceI"/>
    <property type="match status" value="1"/>
</dbReference>